<evidence type="ECO:0000256" key="1">
    <source>
        <dbReference type="SAM" id="MobiDB-lite"/>
    </source>
</evidence>
<accession>A0A9Q1FJM1</accession>
<proteinExistence type="predicted"/>
<protein>
    <submittedName>
        <fullName evidence="2">Uncharacterized protein</fullName>
    </submittedName>
</protein>
<sequence length="228" mass="24082">MSTPDSTGQSMAATAQSRCLPLYKTNNRWLCLTGGYERSVRFGGKPPALSSSHHSPLPPGADVTFSHVCRQCRETGAQSSGARKTRREDEPLNTPQGRPHYRHLSCVGPLGLGAAGLRLDVSGWPCGAPGLFKQEPLRSGNPGGVLTGPPPARAAVALSVGTNRRVRHGAEMSPQTPAAGTNTTWLWHRVTRAVGPRGAALRGALAASTLARVGGFEAVYFLSGRWLV</sequence>
<comment type="caution">
    <text evidence="2">The sequence shown here is derived from an EMBL/GenBank/DDBJ whole genome shotgun (WGS) entry which is preliminary data.</text>
</comment>
<feature type="region of interest" description="Disordered" evidence="1">
    <location>
        <begin position="74"/>
        <end position="101"/>
    </location>
</feature>
<organism evidence="2 3">
    <name type="scientific">Synaphobranchus kaupii</name>
    <name type="common">Kaup's arrowtooth eel</name>
    <dbReference type="NCBI Taxonomy" id="118154"/>
    <lineage>
        <taxon>Eukaryota</taxon>
        <taxon>Metazoa</taxon>
        <taxon>Chordata</taxon>
        <taxon>Craniata</taxon>
        <taxon>Vertebrata</taxon>
        <taxon>Euteleostomi</taxon>
        <taxon>Actinopterygii</taxon>
        <taxon>Neopterygii</taxon>
        <taxon>Teleostei</taxon>
        <taxon>Anguilliformes</taxon>
        <taxon>Synaphobranchidae</taxon>
        <taxon>Synaphobranchus</taxon>
    </lineage>
</organism>
<name>A0A9Q1FJM1_SYNKA</name>
<evidence type="ECO:0000313" key="2">
    <source>
        <dbReference type="EMBL" id="KAJ8360175.1"/>
    </source>
</evidence>
<reference evidence="2" key="1">
    <citation type="journal article" date="2023" name="Science">
        <title>Genome structures resolve the early diversification of teleost fishes.</title>
        <authorList>
            <person name="Parey E."/>
            <person name="Louis A."/>
            <person name="Montfort J."/>
            <person name="Bouchez O."/>
            <person name="Roques C."/>
            <person name="Iampietro C."/>
            <person name="Lluch J."/>
            <person name="Castinel A."/>
            <person name="Donnadieu C."/>
            <person name="Desvignes T."/>
            <person name="Floi Bucao C."/>
            <person name="Jouanno E."/>
            <person name="Wen M."/>
            <person name="Mejri S."/>
            <person name="Dirks R."/>
            <person name="Jansen H."/>
            <person name="Henkel C."/>
            <person name="Chen W.J."/>
            <person name="Zahm M."/>
            <person name="Cabau C."/>
            <person name="Klopp C."/>
            <person name="Thompson A.W."/>
            <person name="Robinson-Rechavi M."/>
            <person name="Braasch I."/>
            <person name="Lecointre G."/>
            <person name="Bobe J."/>
            <person name="Postlethwait J.H."/>
            <person name="Berthelot C."/>
            <person name="Roest Crollius H."/>
            <person name="Guiguen Y."/>
        </authorList>
    </citation>
    <scope>NUCLEOTIDE SEQUENCE</scope>
    <source>
        <strain evidence="2">WJC10195</strain>
    </source>
</reference>
<dbReference type="EMBL" id="JAINUF010000005">
    <property type="protein sequence ID" value="KAJ8360175.1"/>
    <property type="molecule type" value="Genomic_DNA"/>
</dbReference>
<gene>
    <name evidence="2" type="ORF">SKAU_G00167000</name>
</gene>
<evidence type="ECO:0000313" key="3">
    <source>
        <dbReference type="Proteomes" id="UP001152622"/>
    </source>
</evidence>
<dbReference type="Proteomes" id="UP001152622">
    <property type="component" value="Chromosome 5"/>
</dbReference>
<keyword evidence="3" id="KW-1185">Reference proteome</keyword>
<dbReference type="AlphaFoldDB" id="A0A9Q1FJM1"/>